<proteinExistence type="predicted"/>
<dbReference type="SUPFAM" id="SSF109604">
    <property type="entry name" value="HD-domain/PDEase-like"/>
    <property type="match status" value="1"/>
</dbReference>
<accession>A0A932CPI3</accession>
<evidence type="ECO:0000313" key="1">
    <source>
        <dbReference type="EMBL" id="MBI2877098.1"/>
    </source>
</evidence>
<dbReference type="EMBL" id="JACPRF010000284">
    <property type="protein sequence ID" value="MBI2877098.1"/>
    <property type="molecule type" value="Genomic_DNA"/>
</dbReference>
<dbReference type="Proteomes" id="UP000769766">
    <property type="component" value="Unassembled WGS sequence"/>
</dbReference>
<protein>
    <recommendedName>
        <fullName evidence="3">HD domain-containing protein</fullName>
    </recommendedName>
</protein>
<dbReference type="AlphaFoldDB" id="A0A932CPI3"/>
<organism evidence="1 2">
    <name type="scientific">Tectimicrobiota bacterium</name>
    <dbReference type="NCBI Taxonomy" id="2528274"/>
    <lineage>
        <taxon>Bacteria</taxon>
        <taxon>Pseudomonadati</taxon>
        <taxon>Nitrospinota/Tectimicrobiota group</taxon>
        <taxon>Candidatus Tectimicrobiota</taxon>
    </lineage>
</organism>
<evidence type="ECO:0000313" key="2">
    <source>
        <dbReference type="Proteomes" id="UP000769766"/>
    </source>
</evidence>
<gene>
    <name evidence="1" type="ORF">HYY20_09480</name>
</gene>
<evidence type="ECO:0008006" key="3">
    <source>
        <dbReference type="Google" id="ProtNLM"/>
    </source>
</evidence>
<reference evidence="1" key="1">
    <citation type="submission" date="2020-07" db="EMBL/GenBank/DDBJ databases">
        <title>Huge and variable diversity of episymbiotic CPR bacteria and DPANN archaea in groundwater ecosystems.</title>
        <authorList>
            <person name="He C.Y."/>
            <person name="Keren R."/>
            <person name="Whittaker M."/>
            <person name="Farag I.F."/>
            <person name="Doudna J."/>
            <person name="Cate J.H.D."/>
            <person name="Banfield J.F."/>
        </authorList>
    </citation>
    <scope>NUCLEOTIDE SEQUENCE</scope>
    <source>
        <strain evidence="1">NC_groundwater_672_Ag_B-0.1um_62_36</strain>
    </source>
</reference>
<sequence length="447" mass="50797">MSSRTHEPLERLLSFSQGITLEWANQVGWAKERRWEGSEEGAQLSRFFPSLEGLWARGAQADPGEFGRTLSHTFNAIAVYNRILSRSFPESGLSDPELEPVYRLSASLAQANPALMPLILWLHDMGRLEDKEHHPEKGAQLIRELGLLQEIPLSPEAALLVTKVVESHLLVGTLYSGEISFLGFSVLLNDPELVPFLTDLSQRELFVEALILFTMIDVWAYPYNARAISAAMIGNYLQIADELRSVLEKGDNLPEARQRLVTIAQKTTDWRLSCYLRAFSHIGTQPYLTSQFYQQKVIEGAGRYAQQPLSPEEWQSFKAARLSKFHQIQFKYALGLLCLLSFRDLGRFREGCTPTTQMNPQVFDLLTRINGRIAQEESTLSLGPDRPWDVILTGTPNWTRPIDLFDRLEEDPAAFQKIVDEGTVKPPREGKSPVLYLNFKPCWRYLD</sequence>
<name>A0A932CPI3_UNCTE</name>
<comment type="caution">
    <text evidence="1">The sequence shown here is derived from an EMBL/GenBank/DDBJ whole genome shotgun (WGS) entry which is preliminary data.</text>
</comment>